<dbReference type="PROSITE" id="PS50113">
    <property type="entry name" value="PAC"/>
    <property type="match status" value="2"/>
</dbReference>
<dbReference type="PANTHER" id="PTHR43304:SF1">
    <property type="entry name" value="PAC DOMAIN-CONTAINING PROTEIN"/>
    <property type="match status" value="1"/>
</dbReference>
<evidence type="ECO:0000259" key="7">
    <source>
        <dbReference type="PROSITE" id="PS50109"/>
    </source>
</evidence>
<organism evidence="10 11">
    <name type="scientific">Rufibacter quisquiliarum</name>
    <dbReference type="NCBI Taxonomy" id="1549639"/>
    <lineage>
        <taxon>Bacteria</taxon>
        <taxon>Pseudomonadati</taxon>
        <taxon>Bacteroidota</taxon>
        <taxon>Cytophagia</taxon>
        <taxon>Cytophagales</taxon>
        <taxon>Hymenobacteraceae</taxon>
        <taxon>Rufibacter</taxon>
    </lineage>
</organism>
<dbReference type="Gene3D" id="1.10.287.130">
    <property type="match status" value="1"/>
</dbReference>
<evidence type="ECO:0000313" key="11">
    <source>
        <dbReference type="Proteomes" id="UP000563094"/>
    </source>
</evidence>
<dbReference type="InterPro" id="IPR013655">
    <property type="entry name" value="PAS_fold_3"/>
</dbReference>
<dbReference type="Gene3D" id="3.30.450.20">
    <property type="entry name" value="PAS domain"/>
    <property type="match status" value="3"/>
</dbReference>
<dbReference type="Proteomes" id="UP000563094">
    <property type="component" value="Unassembled WGS sequence"/>
</dbReference>
<dbReference type="Pfam" id="PF08447">
    <property type="entry name" value="PAS_3"/>
    <property type="match status" value="2"/>
</dbReference>
<dbReference type="SMART" id="SM00091">
    <property type="entry name" value="PAS"/>
    <property type="match status" value="3"/>
</dbReference>
<keyword evidence="3" id="KW-0597">Phosphoprotein</keyword>
<dbReference type="InterPro" id="IPR004358">
    <property type="entry name" value="Sig_transdc_His_kin-like_C"/>
</dbReference>
<dbReference type="EMBL" id="JACJIQ010000002">
    <property type="protein sequence ID" value="MBA9075883.1"/>
    <property type="molecule type" value="Genomic_DNA"/>
</dbReference>
<accession>A0A839GEC7</accession>
<keyword evidence="4" id="KW-0808">Transferase</keyword>
<dbReference type="CDD" id="cd00075">
    <property type="entry name" value="HATPase"/>
    <property type="match status" value="1"/>
</dbReference>
<gene>
    <name evidence="10" type="ORF">FHS90_000585</name>
</gene>
<feature type="domain" description="PAS" evidence="8">
    <location>
        <begin position="265"/>
        <end position="335"/>
    </location>
</feature>
<proteinExistence type="predicted"/>
<comment type="catalytic activity">
    <reaction evidence="1">
        <text>ATP + protein L-histidine = ADP + protein N-phospho-L-histidine.</text>
        <dbReference type="EC" id="2.7.13.3"/>
    </reaction>
</comment>
<evidence type="ECO:0000256" key="2">
    <source>
        <dbReference type="ARBA" id="ARBA00012438"/>
    </source>
</evidence>
<comment type="caution">
    <text evidence="10">The sequence shown here is derived from an EMBL/GenBank/DDBJ whole genome shotgun (WGS) entry which is preliminary data.</text>
</comment>
<dbReference type="EC" id="2.7.13.3" evidence="2"/>
<keyword evidence="11" id="KW-1185">Reference proteome</keyword>
<keyword evidence="6" id="KW-0175">Coiled coil</keyword>
<evidence type="ECO:0000256" key="5">
    <source>
        <dbReference type="ARBA" id="ARBA00022777"/>
    </source>
</evidence>
<keyword evidence="5" id="KW-0418">Kinase</keyword>
<dbReference type="PROSITE" id="PS50112">
    <property type="entry name" value="PAS"/>
    <property type="match status" value="2"/>
</dbReference>
<dbReference type="SMART" id="SM00086">
    <property type="entry name" value="PAC"/>
    <property type="match status" value="2"/>
</dbReference>
<dbReference type="InterPro" id="IPR035965">
    <property type="entry name" value="PAS-like_dom_sf"/>
</dbReference>
<feature type="domain" description="PAC" evidence="9">
    <location>
        <begin position="211"/>
        <end position="264"/>
    </location>
</feature>
<dbReference type="PRINTS" id="PR00344">
    <property type="entry name" value="BCTRLSENSOR"/>
</dbReference>
<dbReference type="InterPro" id="IPR052162">
    <property type="entry name" value="Sensor_kinase/Photoreceptor"/>
</dbReference>
<dbReference type="SUPFAM" id="SSF55785">
    <property type="entry name" value="PYP-like sensor domain (PAS domain)"/>
    <property type="match status" value="3"/>
</dbReference>
<evidence type="ECO:0000256" key="6">
    <source>
        <dbReference type="SAM" id="Coils"/>
    </source>
</evidence>
<dbReference type="RefSeq" id="WP_182511624.1">
    <property type="nucleotide sequence ID" value="NZ_JACJIQ010000002.1"/>
</dbReference>
<dbReference type="SUPFAM" id="SSF55874">
    <property type="entry name" value="ATPase domain of HSP90 chaperone/DNA topoisomerase II/histidine kinase"/>
    <property type="match status" value="1"/>
</dbReference>
<dbReference type="Pfam" id="PF02518">
    <property type="entry name" value="HATPase_c"/>
    <property type="match status" value="1"/>
</dbReference>
<dbReference type="InterPro" id="IPR036890">
    <property type="entry name" value="HATPase_C_sf"/>
</dbReference>
<dbReference type="PROSITE" id="PS50109">
    <property type="entry name" value="HIS_KIN"/>
    <property type="match status" value="1"/>
</dbReference>
<dbReference type="CDD" id="cd00130">
    <property type="entry name" value="PAS"/>
    <property type="match status" value="2"/>
</dbReference>
<evidence type="ECO:0000256" key="4">
    <source>
        <dbReference type="ARBA" id="ARBA00022679"/>
    </source>
</evidence>
<dbReference type="Gene3D" id="3.30.565.10">
    <property type="entry name" value="Histidine kinase-like ATPase, C-terminal domain"/>
    <property type="match status" value="1"/>
</dbReference>
<feature type="domain" description="PAS" evidence="8">
    <location>
        <begin position="160"/>
        <end position="207"/>
    </location>
</feature>
<dbReference type="PANTHER" id="PTHR43304">
    <property type="entry name" value="PHYTOCHROME-LIKE PROTEIN CPH1"/>
    <property type="match status" value="1"/>
</dbReference>
<dbReference type="InterPro" id="IPR005467">
    <property type="entry name" value="His_kinase_dom"/>
</dbReference>
<dbReference type="GO" id="GO:0000155">
    <property type="term" value="F:phosphorelay sensor kinase activity"/>
    <property type="evidence" value="ECO:0007669"/>
    <property type="project" value="InterPro"/>
</dbReference>
<dbReference type="InterPro" id="IPR003594">
    <property type="entry name" value="HATPase_dom"/>
</dbReference>
<dbReference type="SMART" id="SM00387">
    <property type="entry name" value="HATPase_c"/>
    <property type="match status" value="1"/>
</dbReference>
<evidence type="ECO:0000259" key="8">
    <source>
        <dbReference type="PROSITE" id="PS50112"/>
    </source>
</evidence>
<dbReference type="InterPro" id="IPR001610">
    <property type="entry name" value="PAC"/>
</dbReference>
<feature type="domain" description="Histidine kinase" evidence="7">
    <location>
        <begin position="416"/>
        <end position="624"/>
    </location>
</feature>
<sequence length="624" mass="71008">MLPEVDFFKAVIDSIEEGVLLQNRAAEIVGFNEKALQLLHLSKPQLLNPGSHPEGWELVDASGAVIPEDQYPCQLTLQTGAPQQDVLTGVKVKGKISPWLKISTKLLTLNQGAFVMVTLLDVTEHYWLEDELRQSEERWHLAVDGSGLGVWDWRVERQETYFSNTWKKMIGYSETELSNDIREWEDRIHPDDKPRVMGIIKRLTRGEYSTSQIEHRLRCKDGSYKWILTSGKVMTRSASGKPLRLVGTLKDIHDRKMAEQQLRLSESKFSKTFYFSSIGLALVSPEGAWMEVNPALCQMLGYTQDELQAITFQDITHPDDLGADLDNVQRMLSREITSYQMEKRYFHKDGHLIWVLLSVSLVWDTAGQPSFFISQIIDISHSKNLIAQLEDNNQKLRITTHDLENKIHQLEEFNRIVSHNLRGPAGNVRLMLDLLPTDLPQAIEVPAFQMLLKSSDALNETLADLMNIVEARMNKNIAYDTCSFKEVLEKTYSALEGQILNSHARIEEDLALETVAYPKIYLESILYNLLSNALKYSQKGVYPHIKIKTYTAKGRTVLSVRDNGLGIDLKRYGNDIFKLKKIFHKGFDSRGVGLFLVKNQIETLGGTIQVKSKPLVGSKFIVTF</sequence>
<evidence type="ECO:0000313" key="10">
    <source>
        <dbReference type="EMBL" id="MBA9075883.1"/>
    </source>
</evidence>
<feature type="coiled-coil region" evidence="6">
    <location>
        <begin position="379"/>
        <end position="406"/>
    </location>
</feature>
<reference evidence="10 11" key="1">
    <citation type="submission" date="2020-08" db="EMBL/GenBank/DDBJ databases">
        <title>Genomic Encyclopedia of Type Strains, Phase IV (KMG-IV): sequencing the most valuable type-strain genomes for metagenomic binning, comparative biology and taxonomic classification.</title>
        <authorList>
            <person name="Goeker M."/>
        </authorList>
    </citation>
    <scope>NUCLEOTIDE SEQUENCE [LARGE SCALE GENOMIC DNA]</scope>
    <source>
        <strain evidence="10 11">DSM 29854</strain>
    </source>
</reference>
<dbReference type="InterPro" id="IPR000700">
    <property type="entry name" value="PAS-assoc_C"/>
</dbReference>
<protein>
    <recommendedName>
        <fullName evidence="2">histidine kinase</fullName>
        <ecNumber evidence="2">2.7.13.3</ecNumber>
    </recommendedName>
</protein>
<dbReference type="Pfam" id="PF13188">
    <property type="entry name" value="PAS_8"/>
    <property type="match status" value="1"/>
</dbReference>
<dbReference type="SUPFAM" id="SSF47384">
    <property type="entry name" value="Homodimeric domain of signal transducing histidine kinase"/>
    <property type="match status" value="1"/>
</dbReference>
<evidence type="ECO:0000256" key="3">
    <source>
        <dbReference type="ARBA" id="ARBA00022553"/>
    </source>
</evidence>
<dbReference type="InterPro" id="IPR036097">
    <property type="entry name" value="HisK_dim/P_sf"/>
</dbReference>
<dbReference type="InterPro" id="IPR000014">
    <property type="entry name" value="PAS"/>
</dbReference>
<name>A0A839GEC7_9BACT</name>
<evidence type="ECO:0000259" key="9">
    <source>
        <dbReference type="PROSITE" id="PS50113"/>
    </source>
</evidence>
<feature type="domain" description="PAC" evidence="9">
    <location>
        <begin position="339"/>
        <end position="391"/>
    </location>
</feature>
<evidence type="ECO:0000256" key="1">
    <source>
        <dbReference type="ARBA" id="ARBA00000085"/>
    </source>
</evidence>
<dbReference type="NCBIfam" id="TIGR00229">
    <property type="entry name" value="sensory_box"/>
    <property type="match status" value="2"/>
</dbReference>
<dbReference type="AlphaFoldDB" id="A0A839GEC7"/>